<sequence>MASSTRVPAAEITGVYGTLLKTISRRMFGQVPEGAGVMWHHPAVLKDSMSFGRKVDSWNRLDPNLASFASMAAAATIGCSFCLDLHYFLTHNRGLDEAKAREVPRWRESTAFTPLERQVMEYAEAMSQTPPAVTDEMSAALLAELGAPALVELTARIGFMNSSARGNVALGIRSQEFSASCGLPPLAAASPADGVASA</sequence>
<dbReference type="InterPro" id="IPR029032">
    <property type="entry name" value="AhpD-like"/>
</dbReference>
<protein>
    <submittedName>
        <fullName evidence="2">Carboxymuconolactone decarboxylase family protein</fullName>
    </submittedName>
</protein>
<evidence type="ECO:0000259" key="1">
    <source>
        <dbReference type="Pfam" id="PF02627"/>
    </source>
</evidence>
<dbReference type="Gene3D" id="1.20.1290.10">
    <property type="entry name" value="AhpD-like"/>
    <property type="match status" value="1"/>
</dbReference>
<proteinExistence type="predicted"/>
<dbReference type="PANTHER" id="PTHR34846">
    <property type="entry name" value="4-CARBOXYMUCONOLACTONE DECARBOXYLASE FAMILY PROTEIN (AFU_ORTHOLOGUE AFUA_6G11590)"/>
    <property type="match status" value="1"/>
</dbReference>
<gene>
    <name evidence="2" type="ORF">ACFSHS_10480</name>
</gene>
<evidence type="ECO:0000313" key="3">
    <source>
        <dbReference type="Proteomes" id="UP001597402"/>
    </source>
</evidence>
<dbReference type="EMBL" id="JBHUHP010000009">
    <property type="protein sequence ID" value="MFD2091995.1"/>
    <property type="molecule type" value="Genomic_DNA"/>
</dbReference>
<organism evidence="2 3">
    <name type="scientific">Blastococcus deserti</name>
    <dbReference type="NCBI Taxonomy" id="2259033"/>
    <lineage>
        <taxon>Bacteria</taxon>
        <taxon>Bacillati</taxon>
        <taxon>Actinomycetota</taxon>
        <taxon>Actinomycetes</taxon>
        <taxon>Geodermatophilales</taxon>
        <taxon>Geodermatophilaceae</taxon>
        <taxon>Blastococcus</taxon>
    </lineage>
</organism>
<dbReference type="PANTHER" id="PTHR34846:SF10">
    <property type="entry name" value="CYTOPLASMIC PROTEIN"/>
    <property type="match status" value="1"/>
</dbReference>
<dbReference type="SUPFAM" id="SSF69118">
    <property type="entry name" value="AhpD-like"/>
    <property type="match status" value="1"/>
</dbReference>
<dbReference type="Proteomes" id="UP001597402">
    <property type="component" value="Unassembled WGS sequence"/>
</dbReference>
<evidence type="ECO:0000313" key="2">
    <source>
        <dbReference type="EMBL" id="MFD2091995.1"/>
    </source>
</evidence>
<dbReference type="Pfam" id="PF02627">
    <property type="entry name" value="CMD"/>
    <property type="match status" value="1"/>
</dbReference>
<dbReference type="InterPro" id="IPR003779">
    <property type="entry name" value="CMD-like"/>
</dbReference>
<feature type="domain" description="Carboxymuconolactone decarboxylase-like" evidence="1">
    <location>
        <begin position="42"/>
        <end position="125"/>
    </location>
</feature>
<dbReference type="RefSeq" id="WP_376874980.1">
    <property type="nucleotide sequence ID" value="NZ_JBHUHP010000009.1"/>
</dbReference>
<keyword evidence="3" id="KW-1185">Reference proteome</keyword>
<name>A0ABW4X998_9ACTN</name>
<accession>A0ABW4X998</accession>
<comment type="caution">
    <text evidence="2">The sequence shown here is derived from an EMBL/GenBank/DDBJ whole genome shotgun (WGS) entry which is preliminary data.</text>
</comment>
<reference evidence="3" key="1">
    <citation type="journal article" date="2019" name="Int. J. Syst. Evol. Microbiol.">
        <title>The Global Catalogue of Microorganisms (GCM) 10K type strain sequencing project: providing services to taxonomists for standard genome sequencing and annotation.</title>
        <authorList>
            <consortium name="The Broad Institute Genomics Platform"/>
            <consortium name="The Broad Institute Genome Sequencing Center for Infectious Disease"/>
            <person name="Wu L."/>
            <person name="Ma J."/>
        </authorList>
    </citation>
    <scope>NUCLEOTIDE SEQUENCE [LARGE SCALE GENOMIC DNA]</scope>
    <source>
        <strain evidence="3">JCM 3338</strain>
    </source>
</reference>